<dbReference type="InterPro" id="IPR050587">
    <property type="entry name" value="GNT1/Glycosyltrans_8"/>
</dbReference>
<comment type="caution">
    <text evidence="2">The sequence shown here is derived from an EMBL/GenBank/DDBJ whole genome shotgun (WGS) entry which is preliminary data.</text>
</comment>
<name>A0A7J7M4H8_9MAGN</name>
<reference evidence="2 3" key="1">
    <citation type="journal article" date="2020" name="IScience">
        <title>Genome Sequencing of the Endangered Kingdonia uniflora (Circaeasteraceae, Ranunculales) Reveals Potential Mechanisms of Evolutionary Specialization.</title>
        <authorList>
            <person name="Sun Y."/>
            <person name="Deng T."/>
            <person name="Zhang A."/>
            <person name="Moore M.J."/>
            <person name="Landis J.B."/>
            <person name="Lin N."/>
            <person name="Zhang H."/>
            <person name="Zhang X."/>
            <person name="Huang J."/>
            <person name="Zhang X."/>
            <person name="Sun H."/>
            <person name="Wang H."/>
        </authorList>
    </citation>
    <scope>NUCLEOTIDE SEQUENCE [LARGE SCALE GENOMIC DNA]</scope>
    <source>
        <strain evidence="2">TB1705</strain>
        <tissue evidence="2">Leaf</tissue>
    </source>
</reference>
<dbReference type="SUPFAM" id="SSF53448">
    <property type="entry name" value="Nucleotide-diphospho-sugar transferases"/>
    <property type="match status" value="1"/>
</dbReference>
<protein>
    <submittedName>
        <fullName evidence="2">Uncharacterized protein</fullName>
    </submittedName>
</protein>
<gene>
    <name evidence="2" type="ORF">GIB67_017463</name>
</gene>
<dbReference type="PANTHER" id="PTHR11183">
    <property type="entry name" value="GLYCOGENIN SUBFAMILY MEMBER"/>
    <property type="match status" value="1"/>
</dbReference>
<evidence type="ECO:0000313" key="3">
    <source>
        <dbReference type="Proteomes" id="UP000541444"/>
    </source>
</evidence>
<dbReference type="Gene3D" id="3.90.550.10">
    <property type="entry name" value="Spore Coat Polysaccharide Biosynthesis Protein SpsA, Chain A"/>
    <property type="match status" value="1"/>
</dbReference>
<keyword evidence="1" id="KW-0464">Manganese</keyword>
<dbReference type="EMBL" id="JACGCM010001782">
    <property type="protein sequence ID" value="KAF6149730.1"/>
    <property type="molecule type" value="Genomic_DNA"/>
</dbReference>
<dbReference type="AlphaFoldDB" id="A0A7J7M4H8"/>
<proteinExistence type="predicted"/>
<dbReference type="OrthoDB" id="2014201at2759"/>
<accession>A0A7J7M4H8</accession>
<dbReference type="Proteomes" id="UP000541444">
    <property type="component" value="Unassembled WGS sequence"/>
</dbReference>
<evidence type="ECO:0000256" key="1">
    <source>
        <dbReference type="ARBA" id="ARBA00023211"/>
    </source>
</evidence>
<organism evidence="2 3">
    <name type="scientific">Kingdonia uniflora</name>
    <dbReference type="NCBI Taxonomy" id="39325"/>
    <lineage>
        <taxon>Eukaryota</taxon>
        <taxon>Viridiplantae</taxon>
        <taxon>Streptophyta</taxon>
        <taxon>Embryophyta</taxon>
        <taxon>Tracheophyta</taxon>
        <taxon>Spermatophyta</taxon>
        <taxon>Magnoliopsida</taxon>
        <taxon>Ranunculales</taxon>
        <taxon>Circaeasteraceae</taxon>
        <taxon>Kingdonia</taxon>
    </lineage>
</organism>
<dbReference type="InterPro" id="IPR029044">
    <property type="entry name" value="Nucleotide-diphossugar_trans"/>
</dbReference>
<evidence type="ECO:0000313" key="2">
    <source>
        <dbReference type="EMBL" id="KAF6149730.1"/>
    </source>
</evidence>
<sequence length="123" mass="14223">MDYPSEAYVTVLNSSETYVCGAITLAQGIIQTNTTKDLVLLVDKAKTEKSRGALQIARWKIKNIYRFRNPHEKKNAYNEWNSSKLCVWQLTEYGKIIFIVSDVIILRNINKFFAFPQLSNMIK</sequence>
<keyword evidence="3" id="KW-1185">Reference proteome</keyword>